<comment type="caution">
    <text evidence="2">The sequence shown here is derived from an EMBL/GenBank/DDBJ whole genome shotgun (WGS) entry which is preliminary data.</text>
</comment>
<evidence type="ECO:0000313" key="3">
    <source>
        <dbReference type="Proteomes" id="UP000004105"/>
    </source>
</evidence>
<proteinExistence type="predicted"/>
<feature type="region of interest" description="Disordered" evidence="1">
    <location>
        <begin position="1"/>
        <end position="39"/>
    </location>
</feature>
<name>F2BFA1_9NEIS</name>
<dbReference type="Proteomes" id="UP000004105">
    <property type="component" value="Unassembled WGS sequence"/>
</dbReference>
<protein>
    <submittedName>
        <fullName evidence="2">Uncharacterized protein</fullName>
    </submittedName>
</protein>
<dbReference type="EMBL" id="AFAY01000048">
    <property type="protein sequence ID" value="EGF08973.1"/>
    <property type="molecule type" value="Genomic_DNA"/>
</dbReference>
<dbReference type="HOGENOM" id="CLU_3313200_0_0_4"/>
<gene>
    <name evidence="2" type="ORF">HMPREF9123_2408</name>
</gene>
<organism evidence="2 3">
    <name type="scientific">Neisseria bacilliformis ATCC BAA-1200</name>
    <dbReference type="NCBI Taxonomy" id="888742"/>
    <lineage>
        <taxon>Bacteria</taxon>
        <taxon>Pseudomonadati</taxon>
        <taxon>Pseudomonadota</taxon>
        <taxon>Betaproteobacteria</taxon>
        <taxon>Neisseriales</taxon>
        <taxon>Neisseriaceae</taxon>
        <taxon>Neisseria</taxon>
    </lineage>
</organism>
<dbReference type="AlphaFoldDB" id="F2BFA1"/>
<reference evidence="2 3" key="1">
    <citation type="submission" date="2011-02" db="EMBL/GenBank/DDBJ databases">
        <authorList>
            <person name="Muzny D."/>
            <person name="Qin X."/>
            <person name="Deng J."/>
            <person name="Jiang H."/>
            <person name="Liu Y."/>
            <person name="Qu J."/>
            <person name="Song X.-Z."/>
            <person name="Zhang L."/>
            <person name="Thornton R."/>
            <person name="Coyle M."/>
            <person name="Francisco L."/>
            <person name="Jackson L."/>
            <person name="Javaid M."/>
            <person name="Korchina V."/>
            <person name="Kovar C."/>
            <person name="Mata R."/>
            <person name="Mathew T."/>
            <person name="Ngo R."/>
            <person name="Nguyen L."/>
            <person name="Nguyen N."/>
            <person name="Okwuonu G."/>
            <person name="Ongeri F."/>
            <person name="Pham C."/>
            <person name="Simmons D."/>
            <person name="Wilczek-Boney K."/>
            <person name="Hale W."/>
            <person name="Jakkamsetti A."/>
            <person name="Pham P."/>
            <person name="Ruth R."/>
            <person name="San Lucas F."/>
            <person name="Warren J."/>
            <person name="Zhang J."/>
            <person name="Zhao Z."/>
            <person name="Zhou C."/>
            <person name="Zhu D."/>
            <person name="Lee S."/>
            <person name="Bess C."/>
            <person name="Blankenburg K."/>
            <person name="Forbes L."/>
            <person name="Fu Q."/>
            <person name="Gubbala S."/>
            <person name="Hirani K."/>
            <person name="Jayaseelan J.C."/>
            <person name="Lara F."/>
            <person name="Munidasa M."/>
            <person name="Palculict T."/>
            <person name="Patil S."/>
            <person name="Pu L.-L."/>
            <person name="Saada N."/>
            <person name="Tang L."/>
            <person name="Weissenberger G."/>
            <person name="Zhu Y."/>
            <person name="Hemphill L."/>
            <person name="Shang Y."/>
            <person name="Youmans B."/>
            <person name="Ayvaz T."/>
            <person name="Ross M."/>
            <person name="Santibanez J."/>
            <person name="Aqrawi P."/>
            <person name="Gross S."/>
            <person name="Joshi V."/>
            <person name="Fowler G."/>
            <person name="Nazareth L."/>
            <person name="Reid J."/>
            <person name="Worley K."/>
            <person name="Petrosino J."/>
            <person name="Highlander S."/>
            <person name="Gibbs R."/>
        </authorList>
    </citation>
    <scope>NUCLEOTIDE SEQUENCE [LARGE SCALE GENOMIC DNA]</scope>
    <source>
        <strain evidence="2 3">ATCC BAA-1200</strain>
    </source>
</reference>
<sequence length="39" mass="4244">MDMFSDGLNQAAGRLKTARRANPAGCQSQSSDARAQYRI</sequence>
<keyword evidence="3" id="KW-1185">Reference proteome</keyword>
<evidence type="ECO:0000256" key="1">
    <source>
        <dbReference type="SAM" id="MobiDB-lite"/>
    </source>
</evidence>
<evidence type="ECO:0000313" key="2">
    <source>
        <dbReference type="EMBL" id="EGF08973.1"/>
    </source>
</evidence>
<accession>F2BFA1</accession>